<reference evidence="2" key="1">
    <citation type="journal article" date="2017" name="Parasit. Vectors">
        <title>Sialotranscriptomics of Rhipicephalus zambeziensis reveals intricate expression profiles of secretory proteins and suggests tight temporal transcriptional regulation during blood-feeding.</title>
        <authorList>
            <person name="de Castro M.H."/>
            <person name="de Klerk D."/>
            <person name="Pienaar R."/>
            <person name="Rees D.J.G."/>
            <person name="Mans B.J."/>
        </authorList>
    </citation>
    <scope>NUCLEOTIDE SEQUENCE</scope>
    <source>
        <tissue evidence="2">Salivary glands</tissue>
    </source>
</reference>
<evidence type="ECO:0000256" key="1">
    <source>
        <dbReference type="SAM" id="MobiDB-lite"/>
    </source>
</evidence>
<organism evidence="2">
    <name type="scientific">Rhipicephalus zambeziensis</name>
    <dbReference type="NCBI Taxonomy" id="60191"/>
    <lineage>
        <taxon>Eukaryota</taxon>
        <taxon>Metazoa</taxon>
        <taxon>Ecdysozoa</taxon>
        <taxon>Arthropoda</taxon>
        <taxon>Chelicerata</taxon>
        <taxon>Arachnida</taxon>
        <taxon>Acari</taxon>
        <taxon>Parasitiformes</taxon>
        <taxon>Ixodida</taxon>
        <taxon>Ixodoidea</taxon>
        <taxon>Ixodidae</taxon>
        <taxon>Rhipicephalinae</taxon>
        <taxon>Rhipicephalus</taxon>
        <taxon>Rhipicephalus</taxon>
    </lineage>
</organism>
<name>A0A224YK01_9ACAR</name>
<dbReference type="AlphaFoldDB" id="A0A224YK01"/>
<feature type="region of interest" description="Disordered" evidence="1">
    <location>
        <begin position="26"/>
        <end position="49"/>
    </location>
</feature>
<proteinExistence type="predicted"/>
<protein>
    <submittedName>
        <fullName evidence="2">Uncharacterized protein</fullName>
    </submittedName>
</protein>
<dbReference type="EMBL" id="GFPF01003695">
    <property type="protein sequence ID" value="MAA14841.1"/>
    <property type="molecule type" value="Transcribed_RNA"/>
</dbReference>
<feature type="compositionally biased region" description="Polar residues" evidence="1">
    <location>
        <begin position="26"/>
        <end position="36"/>
    </location>
</feature>
<accession>A0A224YK01</accession>
<evidence type="ECO:0000313" key="2">
    <source>
        <dbReference type="EMBL" id="MAA14841.1"/>
    </source>
</evidence>
<sequence length="106" mass="11898">MTIVDHLSQTKKVLLSMVQSKPVTQPAASARASINKQQDKKKETGLTVSNSNNNLDSGMCFYVSHHLYLELYEFSTIHATKMSKGIFFFLYLAAPGTGHEQHHRCL</sequence>